<feature type="domain" description="Glucose-methanol-choline oxidoreductase N-terminal" evidence="9">
    <location>
        <begin position="312"/>
        <end position="326"/>
    </location>
</feature>
<feature type="binding site" evidence="5">
    <location>
        <position position="275"/>
    </location>
    <ligand>
        <name>FAD</name>
        <dbReference type="ChEBI" id="CHEBI:57692"/>
    </ligand>
</feature>
<accession>A0A6J2KSU9</accession>
<dbReference type="SUPFAM" id="SSF51905">
    <property type="entry name" value="FAD/NAD(P)-binding domain"/>
    <property type="match status" value="1"/>
</dbReference>
<keyword evidence="10" id="KW-1185">Reference proteome</keyword>
<dbReference type="Gene3D" id="3.30.560.10">
    <property type="entry name" value="Glucose Oxidase, domain 3"/>
    <property type="match status" value="1"/>
</dbReference>
<keyword evidence="6" id="KW-1015">Disulfide bond</keyword>
<comment type="cofactor">
    <cofactor evidence="1 5">
        <name>FAD</name>
        <dbReference type="ChEBI" id="CHEBI:57692"/>
    </cofactor>
</comment>
<dbReference type="OrthoDB" id="269227at2759"/>
<dbReference type="InterPro" id="IPR036188">
    <property type="entry name" value="FAD/NAD-bd_sf"/>
</dbReference>
<dbReference type="PANTHER" id="PTHR11552:SF147">
    <property type="entry name" value="CHOLINE DEHYDROGENASE, MITOCHONDRIAL"/>
    <property type="match status" value="1"/>
</dbReference>
<dbReference type="Pfam" id="PF00732">
    <property type="entry name" value="GMC_oxred_N"/>
    <property type="match status" value="1"/>
</dbReference>
<gene>
    <name evidence="11" type="primary">LOC114253386</name>
</gene>
<dbReference type="InterPro" id="IPR000172">
    <property type="entry name" value="GMC_OxRdtase_N"/>
</dbReference>
<dbReference type="PIRSF" id="PIRSF000137">
    <property type="entry name" value="Alcohol_oxidase"/>
    <property type="match status" value="1"/>
</dbReference>
<dbReference type="InterPro" id="IPR007867">
    <property type="entry name" value="GMC_OxRtase_C"/>
</dbReference>
<dbReference type="PROSITE" id="PS00623">
    <property type="entry name" value="GMC_OXRED_1"/>
    <property type="match status" value="1"/>
</dbReference>
<evidence type="ECO:0000256" key="4">
    <source>
        <dbReference type="ARBA" id="ARBA00022827"/>
    </source>
</evidence>
<dbReference type="Pfam" id="PF05199">
    <property type="entry name" value="GMC_oxred_C"/>
    <property type="match status" value="1"/>
</dbReference>
<dbReference type="AlphaFoldDB" id="A0A6J2KSU9"/>
<dbReference type="PANTHER" id="PTHR11552">
    <property type="entry name" value="GLUCOSE-METHANOL-CHOLINE GMC OXIDOREDUCTASE"/>
    <property type="match status" value="1"/>
</dbReference>
<comment type="similarity">
    <text evidence="2 7">Belongs to the GMC oxidoreductase family.</text>
</comment>
<reference evidence="11" key="1">
    <citation type="submission" date="2025-08" db="UniProtKB">
        <authorList>
            <consortium name="RefSeq"/>
        </authorList>
    </citation>
    <scope>IDENTIFICATION</scope>
    <source>
        <tissue evidence="11">Silk gland</tissue>
    </source>
</reference>
<dbReference type="PROSITE" id="PS00624">
    <property type="entry name" value="GMC_OXRED_2"/>
    <property type="match status" value="1"/>
</dbReference>
<protein>
    <submittedName>
        <fullName evidence="11">Glucose dehydrogenase [FAD, quinone]-like</fullName>
    </submittedName>
</protein>
<evidence type="ECO:0000256" key="7">
    <source>
        <dbReference type="RuleBase" id="RU003968"/>
    </source>
</evidence>
<evidence type="ECO:0000256" key="3">
    <source>
        <dbReference type="ARBA" id="ARBA00022630"/>
    </source>
</evidence>
<evidence type="ECO:0000313" key="10">
    <source>
        <dbReference type="Proteomes" id="UP000504629"/>
    </source>
</evidence>
<evidence type="ECO:0000256" key="1">
    <source>
        <dbReference type="ARBA" id="ARBA00001974"/>
    </source>
</evidence>
<dbReference type="SUPFAM" id="SSF54373">
    <property type="entry name" value="FAD-linked reductases, C-terminal domain"/>
    <property type="match status" value="1"/>
</dbReference>
<organism evidence="10 11">
    <name type="scientific">Bombyx mandarina</name>
    <name type="common">Wild silk moth</name>
    <name type="synonym">Wild silkworm</name>
    <dbReference type="NCBI Taxonomy" id="7092"/>
    <lineage>
        <taxon>Eukaryota</taxon>
        <taxon>Metazoa</taxon>
        <taxon>Ecdysozoa</taxon>
        <taxon>Arthropoda</taxon>
        <taxon>Hexapoda</taxon>
        <taxon>Insecta</taxon>
        <taxon>Pterygota</taxon>
        <taxon>Neoptera</taxon>
        <taxon>Endopterygota</taxon>
        <taxon>Lepidoptera</taxon>
        <taxon>Glossata</taxon>
        <taxon>Ditrysia</taxon>
        <taxon>Bombycoidea</taxon>
        <taxon>Bombycidae</taxon>
        <taxon>Bombycinae</taxon>
        <taxon>Bombyx</taxon>
    </lineage>
</organism>
<evidence type="ECO:0000313" key="11">
    <source>
        <dbReference type="RefSeq" id="XP_028044052.1"/>
    </source>
</evidence>
<feature type="disulfide bond" evidence="6">
    <location>
        <begin position="494"/>
        <end position="540"/>
    </location>
</feature>
<dbReference type="InterPro" id="IPR012132">
    <property type="entry name" value="GMC_OxRdtase"/>
</dbReference>
<name>A0A6J2KSU9_BOMMA</name>
<evidence type="ECO:0000256" key="2">
    <source>
        <dbReference type="ARBA" id="ARBA00010790"/>
    </source>
</evidence>
<sequence>MCRYTNSSCLSPTVGAVPELFSSALQFFAAAQCLLTEDWPPDTIVSDKSRFDFIIIGAGTCGSIVANRLSEIKNWNILLLEAGGLPPVESNIIALDQQLIGSKYDWNYITENDRRSSQGFVNGTVIWPRGKMLGGSGGINGMIYFKGNDFDFQRWYDAGNKEWHPKIVRYFYKKLESLQDASQLRNPFIRRNYGLNGNLIINSLNSSNEHLIESVINSFDEISFRRNCDISALNAFGSGKFKINGSNGRRVSTAKAYLNTIKKRKNLKIVTNAFVTKILIDSVTKTTEGVEVEVQGQKKTFYANLEVILSAGTINTPQILMISGIGPEDQLSSKGISCKVDSPMVGKNLQDHAIVPVTVYGDKPKKKKSEAERNFDIIRYLYNRSGPLAYISSPGIAALYTDDPNLPYPKFQSFLILYEKNTSSVREAFEKRGYKQSVVNSISKLNTNHALYHFAITLLHPHSKGYIRLRSNNPKDPPLIYTNYFSDPRDLRSCVRGVKMLTKITRTTYFKSINGFLGRINLEPCNDYELDSAEYWKCICLNLVTTVYHPVGTCKMGVEPKTSVVSSRLKVYGVAKLRIIDASVMPNEISGNTNAACAMIGERGAAIVKEDYSKEKQYSI</sequence>
<dbReference type="KEGG" id="bman:114253386"/>
<dbReference type="GO" id="GO:0016614">
    <property type="term" value="F:oxidoreductase activity, acting on CH-OH group of donors"/>
    <property type="evidence" value="ECO:0007669"/>
    <property type="project" value="InterPro"/>
</dbReference>
<feature type="domain" description="Glucose-methanol-choline oxidoreductase N-terminal" evidence="8">
    <location>
        <begin position="130"/>
        <end position="153"/>
    </location>
</feature>
<keyword evidence="3 7" id="KW-0285">Flavoprotein</keyword>
<dbReference type="Proteomes" id="UP000504629">
    <property type="component" value="Unplaced"/>
</dbReference>
<evidence type="ECO:0000259" key="8">
    <source>
        <dbReference type="PROSITE" id="PS00623"/>
    </source>
</evidence>
<dbReference type="Gene3D" id="3.50.50.60">
    <property type="entry name" value="FAD/NAD(P)-binding domain"/>
    <property type="match status" value="1"/>
</dbReference>
<dbReference type="GeneID" id="114253386"/>
<evidence type="ECO:0000256" key="5">
    <source>
        <dbReference type="PIRSR" id="PIRSR000137-2"/>
    </source>
</evidence>
<dbReference type="RefSeq" id="XP_028044052.1">
    <property type="nucleotide sequence ID" value="XM_028188251.1"/>
</dbReference>
<keyword evidence="4 5" id="KW-0274">FAD</keyword>
<dbReference type="GO" id="GO:0050660">
    <property type="term" value="F:flavin adenine dinucleotide binding"/>
    <property type="evidence" value="ECO:0007669"/>
    <property type="project" value="InterPro"/>
</dbReference>
<evidence type="ECO:0000256" key="6">
    <source>
        <dbReference type="PIRSR" id="PIRSR000137-3"/>
    </source>
</evidence>
<proteinExistence type="inferred from homology"/>
<evidence type="ECO:0000259" key="9">
    <source>
        <dbReference type="PROSITE" id="PS00624"/>
    </source>
</evidence>